<dbReference type="InterPro" id="IPR003689">
    <property type="entry name" value="ZIP"/>
</dbReference>
<comment type="subcellular location">
    <subcellularLocation>
        <location evidence="1">Membrane</location>
        <topology evidence="1">Multi-pass membrane protein</topology>
    </subcellularLocation>
</comment>
<dbReference type="PANTHER" id="PTHR16950">
    <property type="entry name" value="ZINC TRANSPORTER SLC39A7 HISTIDINE-RICH MEMBRANE PROTEIN KE4"/>
    <property type="match status" value="1"/>
</dbReference>
<keyword evidence="4 5" id="KW-0472">Membrane</keyword>
<keyword evidence="9" id="KW-1185">Reference proteome</keyword>
<keyword evidence="6" id="KW-0732">Signal</keyword>
<organism evidence="7">
    <name type="scientific">Pelagomonas calceolata</name>
    <dbReference type="NCBI Taxonomy" id="35677"/>
    <lineage>
        <taxon>Eukaryota</taxon>
        <taxon>Sar</taxon>
        <taxon>Stramenopiles</taxon>
        <taxon>Ochrophyta</taxon>
        <taxon>Pelagophyceae</taxon>
        <taxon>Pelagomonadales</taxon>
        <taxon>Pelagomonadaceae</taxon>
        <taxon>Pelagomonas</taxon>
    </lineage>
</organism>
<evidence type="ECO:0000256" key="4">
    <source>
        <dbReference type="ARBA" id="ARBA00023136"/>
    </source>
</evidence>
<evidence type="ECO:0000256" key="6">
    <source>
        <dbReference type="SAM" id="SignalP"/>
    </source>
</evidence>
<feature type="transmembrane region" description="Helical" evidence="5">
    <location>
        <begin position="334"/>
        <end position="354"/>
    </location>
</feature>
<feature type="transmembrane region" description="Helical" evidence="5">
    <location>
        <begin position="532"/>
        <end position="551"/>
    </location>
</feature>
<evidence type="ECO:0000313" key="9">
    <source>
        <dbReference type="Proteomes" id="UP000789595"/>
    </source>
</evidence>
<dbReference type="AlphaFoldDB" id="A0A7S4EB54"/>
<protein>
    <submittedName>
        <fullName evidence="7">Uncharacterized protein</fullName>
    </submittedName>
</protein>
<feature type="chain" id="PRO_5036404059" evidence="6">
    <location>
        <begin position="25"/>
        <end position="635"/>
    </location>
</feature>
<evidence type="ECO:0000313" key="7">
    <source>
        <dbReference type="EMBL" id="CAE0701660.1"/>
    </source>
</evidence>
<feature type="transmembrane region" description="Helical" evidence="5">
    <location>
        <begin position="363"/>
        <end position="386"/>
    </location>
</feature>
<dbReference type="EMBL" id="CAKKNE010000006">
    <property type="protein sequence ID" value="CAH0379401.1"/>
    <property type="molecule type" value="Genomic_DNA"/>
</dbReference>
<dbReference type="GO" id="GO:0016020">
    <property type="term" value="C:membrane"/>
    <property type="evidence" value="ECO:0007669"/>
    <property type="project" value="UniProtKB-SubCell"/>
</dbReference>
<evidence type="ECO:0000256" key="1">
    <source>
        <dbReference type="ARBA" id="ARBA00004141"/>
    </source>
</evidence>
<evidence type="ECO:0000256" key="2">
    <source>
        <dbReference type="ARBA" id="ARBA00022692"/>
    </source>
</evidence>
<keyword evidence="3 5" id="KW-1133">Transmembrane helix</keyword>
<dbReference type="Proteomes" id="UP000789595">
    <property type="component" value="Unassembled WGS sequence"/>
</dbReference>
<dbReference type="Pfam" id="PF02535">
    <property type="entry name" value="Zip"/>
    <property type="match status" value="1"/>
</dbReference>
<dbReference type="GO" id="GO:0006882">
    <property type="term" value="P:intracellular zinc ion homeostasis"/>
    <property type="evidence" value="ECO:0007669"/>
    <property type="project" value="TreeGrafter"/>
</dbReference>
<feature type="transmembrane region" description="Helical" evidence="5">
    <location>
        <begin position="557"/>
        <end position="575"/>
    </location>
</feature>
<keyword evidence="2 5" id="KW-0812">Transmembrane</keyword>
<proteinExistence type="predicted"/>
<reference evidence="7" key="1">
    <citation type="submission" date="2021-01" db="EMBL/GenBank/DDBJ databases">
        <authorList>
            <person name="Corre E."/>
            <person name="Pelletier E."/>
            <person name="Niang G."/>
            <person name="Scheremetjew M."/>
            <person name="Finn R."/>
            <person name="Kale V."/>
            <person name="Holt S."/>
            <person name="Cochrane G."/>
            <person name="Meng A."/>
            <person name="Brown T."/>
            <person name="Cohen L."/>
        </authorList>
    </citation>
    <scope>NUCLEOTIDE SEQUENCE</scope>
    <source>
        <strain evidence="7">CCMP1756</strain>
    </source>
</reference>
<dbReference type="EMBL" id="HBIW01019908">
    <property type="protein sequence ID" value="CAE0701660.1"/>
    <property type="molecule type" value="Transcribed_RNA"/>
</dbReference>
<gene>
    <name evidence="7" type="ORF">PCAL00307_LOCUS17096</name>
    <name evidence="8" type="ORF">PECAL_6P10230</name>
</gene>
<feature type="transmembrane region" description="Helical" evidence="5">
    <location>
        <begin position="595"/>
        <end position="613"/>
    </location>
</feature>
<reference evidence="8" key="2">
    <citation type="submission" date="2021-11" db="EMBL/GenBank/DDBJ databases">
        <authorList>
            <consortium name="Genoscope - CEA"/>
            <person name="William W."/>
        </authorList>
    </citation>
    <scope>NUCLEOTIDE SEQUENCE</scope>
</reference>
<dbReference type="OrthoDB" id="204418at2759"/>
<dbReference type="PANTHER" id="PTHR16950:SF16">
    <property type="entry name" value="ZINC TRANSPORTER ZIP13"/>
    <property type="match status" value="1"/>
</dbReference>
<feature type="signal peptide" evidence="6">
    <location>
        <begin position="1"/>
        <end position="24"/>
    </location>
</feature>
<evidence type="ECO:0000256" key="3">
    <source>
        <dbReference type="ARBA" id="ARBA00022989"/>
    </source>
</evidence>
<name>A0A7S4EB54_9STRA</name>
<accession>A0A7S4EB54</accession>
<sequence length="635" mass="67858">MPARRCPRTLALLLAAAAPAAVSSEAAHEWAGIFKFNAGETYTWRAQKAAGYEWAGVFDLTPGHKYAWIAQKTDGKYVDDSMELFIKEVTANTEEAVKANDDAHYENLKDYADPAMKIVVMAVTPASESEDHLGKALEGAEAAATTALEAASCATVAAGGSVATDGTCKQLTFDAAAVETTFTMAADGYVAIFAEHVPIEFEHNKHYLQDSNDVDVEPLFEEGGGGGHSHGHRRLSANNTCVDVHSSEPIAFGTCNKLIFDTNLYTSTYLLEVPTGGSGKYGFYAQHFPIEFELDSHYLKDDHGDDVEPVLEVPAGPPETELSFDEGYAWRHSMLATFIVLLCTFAGALSRLALKDAIVRARAIIPFASAMGTGALFGCAVFLMMIEGSHLVGARWPGEVDVVWRWGTAVLGGYLLGLLTELAFPREVKGLGSALKAAEATPADAKDVGVDEAAVAEAEEAAPDYAFCFNIFFGDFWHNFVDGIFIAHSFLRCESGQGWVVTAGTIYHELVQEFGDFFLLVGPGGLTVPQACAVNFVSGVSVMIGAMWYLWLEPGMGTQGILLAFSAGVYTYVACTEAAGEILHEVGRLSPAKRMGLVACFALGAIGIGLILLDHEHCGVKVADGEADPHAGHNH</sequence>
<evidence type="ECO:0000256" key="5">
    <source>
        <dbReference type="SAM" id="Phobius"/>
    </source>
</evidence>
<feature type="transmembrane region" description="Helical" evidence="5">
    <location>
        <begin position="406"/>
        <end position="424"/>
    </location>
</feature>
<dbReference type="GO" id="GO:0005385">
    <property type="term" value="F:zinc ion transmembrane transporter activity"/>
    <property type="evidence" value="ECO:0007669"/>
    <property type="project" value="TreeGrafter"/>
</dbReference>
<evidence type="ECO:0000313" key="8">
    <source>
        <dbReference type="EMBL" id="CAH0379401.1"/>
    </source>
</evidence>